<sequence length="556" mass="60771">MGCIHLQRPGEGTALRPTAERWDDMTMSSTNAATLNGAADAPGTALLHHWNLVVGAGRANEGLRADWQRQLREVVDTQGFRYVRFHGLYHDDMFVYREEAGRVEPSFAYVDSLFDALLEAGIRPFVEFGFMPRELATATETAFWWGAHGCPPTDFDKWEQLVAGTVAHWRDRYGLDEIREWYFEVWNEPNLRPFFRGTKSQYLELYRRTARAVKGVDPSLRVGGPATSNFVPDSRFDGETEDTAAHADTVGAPDLDALAWEPVWVAEFLETAGREGLPVDFVSTHPYPTDWALDEHGQGARLTRGVDATATDLRVLRDLVDASAFPEAEIHLTEWSSSSSSRDHTHDYPQAATFVVKANLDSIGLVDSLSYWTFTDIFEEAGGGQLPFHGGFGMLNQQGIPKPTYHAYRFLSTLGDELLVHTDAGVLTRDSATGALVAVVYNYPAEVARSVPASFDTRDLADAIQATGDSRDVQLDVAGVAAGTRFRVETLSPSSGNAIAAWDALGAPLNPTREQTAAIAATARALDVTELVAGEHGLAATITLPAWGVALVTQAD</sequence>
<evidence type="ECO:0000259" key="4">
    <source>
        <dbReference type="Pfam" id="PF01229"/>
    </source>
</evidence>
<evidence type="ECO:0000256" key="2">
    <source>
        <dbReference type="ARBA" id="ARBA00022801"/>
    </source>
</evidence>
<comment type="caution">
    <text evidence="5">The sequence shown here is derived from an EMBL/GenBank/DDBJ whole genome shotgun (WGS) entry which is preliminary data.</text>
</comment>
<dbReference type="Proteomes" id="UP001501697">
    <property type="component" value="Unassembled WGS sequence"/>
</dbReference>
<dbReference type="EMBL" id="BAAAYU010000005">
    <property type="protein sequence ID" value="GAA3634869.1"/>
    <property type="molecule type" value="Genomic_DNA"/>
</dbReference>
<proteinExistence type="inferred from homology"/>
<dbReference type="SUPFAM" id="SSF51445">
    <property type="entry name" value="(Trans)glycosidases"/>
    <property type="match status" value="1"/>
</dbReference>
<protein>
    <submittedName>
        <fullName evidence="5">Cellulase family glycosylhydrolase</fullName>
    </submittedName>
</protein>
<keyword evidence="3" id="KW-0326">Glycosidase</keyword>
<gene>
    <name evidence="5" type="ORF">GCM10022200_17650</name>
</gene>
<organism evidence="5 6">
    <name type="scientific">Microbacterium awajiense</name>
    <dbReference type="NCBI Taxonomy" id="415214"/>
    <lineage>
        <taxon>Bacteria</taxon>
        <taxon>Bacillati</taxon>
        <taxon>Actinomycetota</taxon>
        <taxon>Actinomycetes</taxon>
        <taxon>Micrococcales</taxon>
        <taxon>Microbacteriaceae</taxon>
        <taxon>Microbacterium</taxon>
    </lineage>
</organism>
<dbReference type="Gene3D" id="3.20.20.80">
    <property type="entry name" value="Glycosidases"/>
    <property type="match status" value="1"/>
</dbReference>
<feature type="domain" description="Glycosyl hydrolases family 39 N-terminal catalytic" evidence="4">
    <location>
        <begin position="42"/>
        <end position="520"/>
    </location>
</feature>
<dbReference type="InterPro" id="IPR049166">
    <property type="entry name" value="GH39_cat"/>
</dbReference>
<dbReference type="PANTHER" id="PTHR12631">
    <property type="entry name" value="ALPHA-L-IDURONIDASE"/>
    <property type="match status" value="1"/>
</dbReference>
<reference evidence="6" key="1">
    <citation type="journal article" date="2019" name="Int. J. Syst. Evol. Microbiol.">
        <title>The Global Catalogue of Microorganisms (GCM) 10K type strain sequencing project: providing services to taxonomists for standard genome sequencing and annotation.</title>
        <authorList>
            <consortium name="The Broad Institute Genomics Platform"/>
            <consortium name="The Broad Institute Genome Sequencing Center for Infectious Disease"/>
            <person name="Wu L."/>
            <person name="Ma J."/>
        </authorList>
    </citation>
    <scope>NUCLEOTIDE SEQUENCE [LARGE SCALE GENOMIC DNA]</scope>
    <source>
        <strain evidence="6">JCM 16544</strain>
    </source>
</reference>
<dbReference type="Pfam" id="PF01229">
    <property type="entry name" value="Glyco_hydro_39"/>
    <property type="match status" value="1"/>
</dbReference>
<dbReference type="PROSITE" id="PS01027">
    <property type="entry name" value="GLYCOSYL_HYDROL_F39"/>
    <property type="match status" value="1"/>
</dbReference>
<keyword evidence="2" id="KW-0378">Hydrolase</keyword>
<dbReference type="InterPro" id="IPR049165">
    <property type="entry name" value="GH39_as"/>
</dbReference>
<evidence type="ECO:0000256" key="1">
    <source>
        <dbReference type="ARBA" id="ARBA00008875"/>
    </source>
</evidence>
<comment type="similarity">
    <text evidence="1">Belongs to the glycosyl hydrolase 39 family.</text>
</comment>
<accession>A0ABP7ALF3</accession>
<dbReference type="PRINTS" id="PR00745">
    <property type="entry name" value="GLHYDRLASE39"/>
</dbReference>
<dbReference type="InterPro" id="IPR051923">
    <property type="entry name" value="Glycosyl_Hydrolase_39"/>
</dbReference>
<dbReference type="Gene3D" id="2.60.40.1500">
    <property type="entry name" value="Glycosyl hydrolase domain, family 39"/>
    <property type="match status" value="1"/>
</dbReference>
<dbReference type="InterPro" id="IPR000514">
    <property type="entry name" value="Glyco_hydro_39"/>
</dbReference>
<dbReference type="InterPro" id="IPR017853">
    <property type="entry name" value="GH"/>
</dbReference>
<name>A0ABP7ALF3_9MICO</name>
<dbReference type="PANTHER" id="PTHR12631:SF10">
    <property type="entry name" value="BETA-XYLOSIDASE-LIKE PROTEIN-RELATED"/>
    <property type="match status" value="1"/>
</dbReference>
<dbReference type="SUPFAM" id="SSF51011">
    <property type="entry name" value="Glycosyl hydrolase domain"/>
    <property type="match status" value="1"/>
</dbReference>
<keyword evidence="6" id="KW-1185">Reference proteome</keyword>
<evidence type="ECO:0000313" key="5">
    <source>
        <dbReference type="EMBL" id="GAA3634869.1"/>
    </source>
</evidence>
<evidence type="ECO:0000256" key="3">
    <source>
        <dbReference type="ARBA" id="ARBA00023295"/>
    </source>
</evidence>
<evidence type="ECO:0000313" key="6">
    <source>
        <dbReference type="Proteomes" id="UP001501697"/>
    </source>
</evidence>